<dbReference type="PANTHER" id="PTHR46623">
    <property type="entry name" value="CARBOXYMETHYLENEBUTENOLIDASE-RELATED"/>
    <property type="match status" value="1"/>
</dbReference>
<gene>
    <name evidence="2" type="ORF">PhaeoP63_04008</name>
</gene>
<evidence type="ECO:0000313" key="3">
    <source>
        <dbReference type="Proteomes" id="UP000217545"/>
    </source>
</evidence>
<dbReference type="GO" id="GO:0008806">
    <property type="term" value="F:carboxymethylenebutenolidase activity"/>
    <property type="evidence" value="ECO:0007669"/>
    <property type="project" value="UniProtKB-EC"/>
</dbReference>
<dbReference type="RefSeq" id="WP_024099488.1">
    <property type="nucleotide sequence ID" value="NZ_CP010591.1"/>
</dbReference>
<proteinExistence type="predicted"/>
<evidence type="ECO:0000259" key="1">
    <source>
        <dbReference type="Pfam" id="PF01738"/>
    </source>
</evidence>
<evidence type="ECO:0000313" key="2">
    <source>
        <dbReference type="EMBL" id="ATF08040.1"/>
    </source>
</evidence>
<accession>A0AAC9ZDD4</accession>
<protein>
    <submittedName>
        <fullName evidence="2">Dienelactone hydrolase</fullName>
        <ecNumber evidence="2">3.1.1.45</ecNumber>
    </submittedName>
</protein>
<dbReference type="Proteomes" id="UP000217545">
    <property type="component" value="Plasmid pP63_b"/>
</dbReference>
<dbReference type="InterPro" id="IPR029058">
    <property type="entry name" value="AB_hydrolase_fold"/>
</dbReference>
<dbReference type="EC" id="3.1.1.45" evidence="2"/>
<geneLocation type="plasmid" evidence="3">
    <name>pp63_b</name>
</geneLocation>
<keyword evidence="2" id="KW-0378">Hydrolase</keyword>
<dbReference type="SUPFAM" id="SSF53474">
    <property type="entry name" value="alpha/beta-Hydrolases"/>
    <property type="match status" value="1"/>
</dbReference>
<dbReference type="InterPro" id="IPR051049">
    <property type="entry name" value="Dienelactone_hydrolase-like"/>
</dbReference>
<dbReference type="GeneID" id="31848487"/>
<dbReference type="Gene3D" id="3.40.50.1820">
    <property type="entry name" value="alpha/beta hydrolase"/>
    <property type="match status" value="1"/>
</dbReference>
<reference evidence="2 3" key="1">
    <citation type="journal article" date="2017" name="Front. Microbiol.">
        <title>Phaeobacter piscinae sp. nov., a species of the Roseobacter group and potential aquaculture probiont.</title>
        <authorList>
            <person name="Sonnenschein E.C."/>
            <person name="Phippen C.B.W."/>
            <person name="Nielsen K.F."/>
            <person name="Mateiu R.V."/>
            <person name="Melchiorsen J."/>
            <person name="Gram L."/>
            <person name="Overmann J."/>
            <person name="Freese H.M."/>
        </authorList>
    </citation>
    <scope>NUCLEOTIDE SEQUENCE [LARGE SCALE GENOMIC DNA]</scope>
    <source>
        <strain evidence="2 3">P63</strain>
    </source>
</reference>
<dbReference type="Pfam" id="PF01738">
    <property type="entry name" value="DLH"/>
    <property type="match status" value="1"/>
</dbReference>
<dbReference type="AlphaFoldDB" id="A0AAC9ZDD4"/>
<sequence>MAIDSKTISITAADGQSFSAYRSRPASGDAIGGIILVQEIFGVNDNIRAASDWFAAQGYDVIAPDMFWRQERDVELNAASEEDRNKAMALMQGFDLEASLGDMDAAANLLREDANLAGKIGVVGYCLGGRVAFRMAASDAADAVVCFYPVAISQDLATSTGPQAPLLIHLGAEDHLCPPEAQAAITEHVQKSDTGTVTVHDGVGHAFARLGRSGRAEEAAVSAEAATLDFFKKHLGA</sequence>
<name>A0AAC9ZDD4_9RHOB</name>
<keyword evidence="2" id="KW-0614">Plasmid</keyword>
<dbReference type="EMBL" id="CP010786">
    <property type="protein sequence ID" value="ATF08040.1"/>
    <property type="molecule type" value="Genomic_DNA"/>
</dbReference>
<feature type="domain" description="Dienelactone hydrolase" evidence="1">
    <location>
        <begin position="19"/>
        <end position="234"/>
    </location>
</feature>
<dbReference type="InterPro" id="IPR002925">
    <property type="entry name" value="Dienelactn_hydro"/>
</dbReference>
<dbReference type="PANTHER" id="PTHR46623:SF6">
    <property type="entry name" value="ALPHA_BETA-HYDROLASES SUPERFAMILY PROTEIN"/>
    <property type="match status" value="1"/>
</dbReference>
<organism evidence="2 3">
    <name type="scientific">Phaeobacter gallaeciensis</name>
    <dbReference type="NCBI Taxonomy" id="60890"/>
    <lineage>
        <taxon>Bacteria</taxon>
        <taxon>Pseudomonadati</taxon>
        <taxon>Pseudomonadota</taxon>
        <taxon>Alphaproteobacteria</taxon>
        <taxon>Rhodobacterales</taxon>
        <taxon>Roseobacteraceae</taxon>
        <taxon>Phaeobacter</taxon>
    </lineage>
</organism>